<comment type="caution">
    <text evidence="2">The sequence shown here is derived from an EMBL/GenBank/DDBJ whole genome shotgun (WGS) entry which is preliminary data.</text>
</comment>
<evidence type="ECO:0008006" key="4">
    <source>
        <dbReference type="Google" id="ProtNLM"/>
    </source>
</evidence>
<dbReference type="Proteomes" id="UP000759443">
    <property type="component" value="Unassembled WGS sequence"/>
</dbReference>
<dbReference type="EMBL" id="JAGGJU010000003">
    <property type="protein sequence ID" value="MBP1849701.1"/>
    <property type="molecule type" value="Genomic_DNA"/>
</dbReference>
<dbReference type="RefSeq" id="WP_209943042.1">
    <property type="nucleotide sequence ID" value="NZ_JAGGJU010000003.1"/>
</dbReference>
<name>A0ABS4DVI7_9HYPH</name>
<keyword evidence="1" id="KW-0812">Transmembrane</keyword>
<evidence type="ECO:0000313" key="3">
    <source>
        <dbReference type="Proteomes" id="UP000759443"/>
    </source>
</evidence>
<keyword evidence="3" id="KW-1185">Reference proteome</keyword>
<proteinExistence type="predicted"/>
<protein>
    <recommendedName>
        <fullName evidence="4">Tip attachment protein J domain-containing protein</fullName>
    </recommendedName>
</protein>
<sequence length="711" mass="77236">MKRGFYFIGENRIGARKMRMPQAIAGFILAYLTPVSVGLTLGLAANTIALGIGYAVTAAGAFLLNKALQEKPASPKPSDVQSNIKQEISPRRRYYHRNLAGSVIVFGFRRGEKSYLLHYICEGPIEGFVSFRLDSKPVTLDANGFVTTNQYVYKGRSRVQLLTTLGTMLDEPFAELLAAFPELDTPLTPFRHRGCAMVLQIVEQVPQSKLADVYPNNMPTLQVVIDGWREVYDPRSHTFGFSGNAGSCLLTEVADVYGLNPDDEDEINLRSFADFADHCDENVALRGGGTEKRYRCAGMLSLDAENEARLLEIAKICNADVYLDEQGRFAVREKMRSTPGIALRARNGDHLSIQMEGGRSLQQLFNTAKFQYTEPALNYKANEVRWQHAGLLDEDGTEYSDTVSGFLCPSGTQAQRLAKLALYESNPDFIGSLTSGPQALDLIEDYVFTLDLAPEDAFERVACASGVIEYDGEAMTVTSPFVIFREGATDWNPVVDEQNELIVPPDLPSNVDDVLLTVTVAVELQANSAPVLRFSWTAAGGASLPDSYSQQVQVSAADANDWHDASVNQNNNTAIYAPVADGGAYDWQIRNISGGKTFDYQGSSVPVTVVVDQTAPQALISFSASDGSGQFIANFGTANDGHLDTVAVFRVPAGGSLNEGAHEVGRYAVSRGISYALPILSDPGTFDIYARPFNRSSIPGPLAGPDTAIIS</sequence>
<accession>A0ABS4DVI7</accession>
<reference evidence="2 3" key="1">
    <citation type="submission" date="2021-03" db="EMBL/GenBank/DDBJ databases">
        <title>Genomic Encyclopedia of Type Strains, Phase IV (KMG-IV): sequencing the most valuable type-strain genomes for metagenomic binning, comparative biology and taxonomic classification.</title>
        <authorList>
            <person name="Goeker M."/>
        </authorList>
    </citation>
    <scope>NUCLEOTIDE SEQUENCE [LARGE SCALE GENOMIC DNA]</scope>
    <source>
        <strain evidence="2 3">DSM 21600</strain>
    </source>
</reference>
<evidence type="ECO:0000313" key="2">
    <source>
        <dbReference type="EMBL" id="MBP1849701.1"/>
    </source>
</evidence>
<keyword evidence="1" id="KW-0472">Membrane</keyword>
<organism evidence="2 3">
    <name type="scientific">Rhizobium halophytocola</name>
    <dbReference type="NCBI Taxonomy" id="735519"/>
    <lineage>
        <taxon>Bacteria</taxon>
        <taxon>Pseudomonadati</taxon>
        <taxon>Pseudomonadota</taxon>
        <taxon>Alphaproteobacteria</taxon>
        <taxon>Hyphomicrobiales</taxon>
        <taxon>Rhizobiaceae</taxon>
        <taxon>Rhizobium/Agrobacterium group</taxon>
        <taxon>Rhizobium</taxon>
    </lineage>
</organism>
<keyword evidence="1" id="KW-1133">Transmembrane helix</keyword>
<evidence type="ECO:0000256" key="1">
    <source>
        <dbReference type="SAM" id="Phobius"/>
    </source>
</evidence>
<feature type="transmembrane region" description="Helical" evidence="1">
    <location>
        <begin position="20"/>
        <end position="37"/>
    </location>
</feature>
<gene>
    <name evidence="2" type="ORF">J2Z17_001122</name>
</gene>